<evidence type="ECO:0000256" key="1">
    <source>
        <dbReference type="SAM" id="MobiDB-lite"/>
    </source>
</evidence>
<comment type="caution">
    <text evidence="2">The sequence shown here is derived from an EMBL/GenBank/DDBJ whole genome shotgun (WGS) entry which is preliminary data.</text>
</comment>
<accession>A0AAV7U8R9</accession>
<dbReference type="EMBL" id="JANPWB010000005">
    <property type="protein sequence ID" value="KAJ1185467.1"/>
    <property type="molecule type" value="Genomic_DNA"/>
</dbReference>
<reference evidence="2" key="1">
    <citation type="journal article" date="2022" name="bioRxiv">
        <title>Sequencing and chromosome-scale assembly of the giantPleurodeles waltlgenome.</title>
        <authorList>
            <person name="Brown T."/>
            <person name="Elewa A."/>
            <person name="Iarovenko S."/>
            <person name="Subramanian E."/>
            <person name="Araus A.J."/>
            <person name="Petzold A."/>
            <person name="Susuki M."/>
            <person name="Suzuki K.-i.T."/>
            <person name="Hayashi T."/>
            <person name="Toyoda A."/>
            <person name="Oliveira C."/>
            <person name="Osipova E."/>
            <person name="Leigh N.D."/>
            <person name="Simon A."/>
            <person name="Yun M.H."/>
        </authorList>
    </citation>
    <scope>NUCLEOTIDE SEQUENCE</scope>
    <source>
        <strain evidence="2">20211129_DDA</strain>
        <tissue evidence="2">Liver</tissue>
    </source>
</reference>
<keyword evidence="3" id="KW-1185">Reference proteome</keyword>
<feature type="region of interest" description="Disordered" evidence="1">
    <location>
        <begin position="55"/>
        <end position="76"/>
    </location>
</feature>
<protein>
    <submittedName>
        <fullName evidence="2">Uncharacterized protein</fullName>
    </submittedName>
</protein>
<organism evidence="2 3">
    <name type="scientific">Pleurodeles waltl</name>
    <name type="common">Iberian ribbed newt</name>
    <dbReference type="NCBI Taxonomy" id="8319"/>
    <lineage>
        <taxon>Eukaryota</taxon>
        <taxon>Metazoa</taxon>
        <taxon>Chordata</taxon>
        <taxon>Craniata</taxon>
        <taxon>Vertebrata</taxon>
        <taxon>Euteleostomi</taxon>
        <taxon>Amphibia</taxon>
        <taxon>Batrachia</taxon>
        <taxon>Caudata</taxon>
        <taxon>Salamandroidea</taxon>
        <taxon>Salamandridae</taxon>
        <taxon>Pleurodelinae</taxon>
        <taxon>Pleurodeles</taxon>
    </lineage>
</organism>
<dbReference type="AlphaFoldDB" id="A0AAV7U8R9"/>
<feature type="region of interest" description="Disordered" evidence="1">
    <location>
        <begin position="1"/>
        <end position="20"/>
    </location>
</feature>
<gene>
    <name evidence="2" type="ORF">NDU88_002259</name>
</gene>
<proteinExistence type="predicted"/>
<feature type="region of interest" description="Disordered" evidence="1">
    <location>
        <begin position="89"/>
        <end position="109"/>
    </location>
</feature>
<evidence type="ECO:0000313" key="3">
    <source>
        <dbReference type="Proteomes" id="UP001066276"/>
    </source>
</evidence>
<evidence type="ECO:0000313" key="2">
    <source>
        <dbReference type="EMBL" id="KAJ1185467.1"/>
    </source>
</evidence>
<name>A0AAV7U8R9_PLEWA</name>
<sequence>MDSRPAAMDDTARASPAQGWLELKERQEGEALGGKASPGLVELPPRDLDKARWARHRERKGPAELVSGGQNPISLARPRLSTSWIPESAVQADWPSDQSKLDCSQALRV</sequence>
<dbReference type="Proteomes" id="UP001066276">
    <property type="component" value="Chromosome 3_1"/>
</dbReference>